<accession>A0A6A5QTS1</accession>
<dbReference type="EMBL" id="ML979133">
    <property type="protein sequence ID" value="KAF1918853.1"/>
    <property type="molecule type" value="Genomic_DNA"/>
</dbReference>
<gene>
    <name evidence="1" type="ORF">BDU57DRAFT_567460</name>
</gene>
<evidence type="ECO:0000313" key="1">
    <source>
        <dbReference type="EMBL" id="KAF1918853.1"/>
    </source>
</evidence>
<dbReference type="AlphaFoldDB" id="A0A6A5QTS1"/>
<evidence type="ECO:0000313" key="2">
    <source>
        <dbReference type="Proteomes" id="UP000800096"/>
    </source>
</evidence>
<sequence length="162" mass="18310">PVETDRWHEECKQNPAQLYLPRGTGVSLVTGSSARHHLFILCTCNMAMLSLASHNFSSHVHGQVIKSRWCKARKGHVDERRGRSTRTSRRGPMRSLRSLSSNLAAADTYSGGNLIVARPAQRHMKVAACDCDACDDRLSSCHRVSTTQLYWKYPYYHYCSRA</sequence>
<name>A0A6A5QTS1_AMPQU</name>
<proteinExistence type="predicted"/>
<dbReference type="Proteomes" id="UP000800096">
    <property type="component" value="Unassembled WGS sequence"/>
</dbReference>
<protein>
    <submittedName>
        <fullName evidence="1">Uncharacterized protein</fullName>
    </submittedName>
</protein>
<dbReference type="OrthoDB" id="10253736at2759"/>
<feature type="non-terminal residue" evidence="1">
    <location>
        <position position="1"/>
    </location>
</feature>
<keyword evidence="2" id="KW-1185">Reference proteome</keyword>
<organism evidence="1 2">
    <name type="scientific">Ampelomyces quisqualis</name>
    <name type="common">Powdery mildew agent</name>
    <dbReference type="NCBI Taxonomy" id="50730"/>
    <lineage>
        <taxon>Eukaryota</taxon>
        <taxon>Fungi</taxon>
        <taxon>Dikarya</taxon>
        <taxon>Ascomycota</taxon>
        <taxon>Pezizomycotina</taxon>
        <taxon>Dothideomycetes</taxon>
        <taxon>Pleosporomycetidae</taxon>
        <taxon>Pleosporales</taxon>
        <taxon>Pleosporineae</taxon>
        <taxon>Phaeosphaeriaceae</taxon>
        <taxon>Ampelomyces</taxon>
    </lineage>
</organism>
<reference evidence="1" key="1">
    <citation type="journal article" date="2020" name="Stud. Mycol.">
        <title>101 Dothideomycetes genomes: a test case for predicting lifestyles and emergence of pathogens.</title>
        <authorList>
            <person name="Haridas S."/>
            <person name="Albert R."/>
            <person name="Binder M."/>
            <person name="Bloem J."/>
            <person name="Labutti K."/>
            <person name="Salamov A."/>
            <person name="Andreopoulos B."/>
            <person name="Baker S."/>
            <person name="Barry K."/>
            <person name="Bills G."/>
            <person name="Bluhm B."/>
            <person name="Cannon C."/>
            <person name="Castanera R."/>
            <person name="Culley D."/>
            <person name="Daum C."/>
            <person name="Ezra D."/>
            <person name="Gonzalez J."/>
            <person name="Henrissat B."/>
            <person name="Kuo A."/>
            <person name="Liang C."/>
            <person name="Lipzen A."/>
            <person name="Lutzoni F."/>
            <person name="Magnuson J."/>
            <person name="Mondo S."/>
            <person name="Nolan M."/>
            <person name="Ohm R."/>
            <person name="Pangilinan J."/>
            <person name="Park H.-J."/>
            <person name="Ramirez L."/>
            <person name="Alfaro M."/>
            <person name="Sun H."/>
            <person name="Tritt A."/>
            <person name="Yoshinaga Y."/>
            <person name="Zwiers L.-H."/>
            <person name="Turgeon B."/>
            <person name="Goodwin S."/>
            <person name="Spatafora J."/>
            <person name="Crous P."/>
            <person name="Grigoriev I."/>
        </authorList>
    </citation>
    <scope>NUCLEOTIDE SEQUENCE</scope>
    <source>
        <strain evidence="1">HMLAC05119</strain>
    </source>
</reference>